<accession>A0A1U7CJ50</accession>
<evidence type="ECO:0000313" key="5">
    <source>
        <dbReference type="EMBL" id="APW58970.1"/>
    </source>
</evidence>
<dbReference type="Pfam" id="PF22336">
    <property type="entry name" value="RhiE-like_linker"/>
    <property type="match status" value="1"/>
</dbReference>
<dbReference type="Gene3D" id="3.10.129.110">
    <property type="entry name" value="Polyketide synthase dehydratase"/>
    <property type="match status" value="1"/>
</dbReference>
<dbReference type="SMART" id="SM00825">
    <property type="entry name" value="PKS_KS"/>
    <property type="match status" value="1"/>
</dbReference>
<keyword evidence="3" id="KW-0812">Transmembrane</keyword>
<dbReference type="InterPro" id="IPR037143">
    <property type="entry name" value="4-PPantetheinyl_Trfase_dom_sf"/>
</dbReference>
<dbReference type="PANTHER" id="PTHR43074:SF1">
    <property type="entry name" value="BETA-KETOACYL SYNTHASE FAMILY PROTEIN-RELATED"/>
    <property type="match status" value="1"/>
</dbReference>
<evidence type="ECO:0000259" key="4">
    <source>
        <dbReference type="PROSITE" id="PS52004"/>
    </source>
</evidence>
<dbReference type="InterPro" id="IPR020841">
    <property type="entry name" value="PKS_Beta-ketoAc_synthase_dom"/>
</dbReference>
<dbReference type="Gene3D" id="3.90.470.20">
    <property type="entry name" value="4'-phosphopantetheinyl transferase domain"/>
    <property type="match status" value="2"/>
</dbReference>
<dbReference type="InterPro" id="IPR054514">
    <property type="entry name" value="RhiE-like_linker"/>
</dbReference>
<gene>
    <name evidence="5" type="primary">pks2</name>
    <name evidence="5" type="ORF">BSF38_00383</name>
</gene>
<dbReference type="Pfam" id="PF01648">
    <property type="entry name" value="ACPS"/>
    <property type="match status" value="1"/>
</dbReference>
<evidence type="ECO:0000313" key="6">
    <source>
        <dbReference type="Proteomes" id="UP000186309"/>
    </source>
</evidence>
<dbReference type="SMART" id="SM00827">
    <property type="entry name" value="PKS_AT"/>
    <property type="match status" value="1"/>
</dbReference>
<dbReference type="PROSITE" id="PS52004">
    <property type="entry name" value="KS3_2"/>
    <property type="match status" value="1"/>
</dbReference>
<dbReference type="Gene3D" id="3.40.366.10">
    <property type="entry name" value="Malonyl-Coenzyme A Acyl Carrier Protein, domain 2"/>
    <property type="match status" value="1"/>
</dbReference>
<dbReference type="InterPro" id="IPR042104">
    <property type="entry name" value="PKS_dehydratase_sf"/>
</dbReference>
<dbReference type="OrthoDB" id="219272at2"/>
<feature type="transmembrane region" description="Helical" evidence="3">
    <location>
        <begin position="7"/>
        <end position="29"/>
    </location>
</feature>
<dbReference type="KEGG" id="pbor:BSF38_00383"/>
<dbReference type="GO" id="GO:0008897">
    <property type="term" value="F:holo-[acyl-carrier-protein] synthase activity"/>
    <property type="evidence" value="ECO:0007669"/>
    <property type="project" value="InterPro"/>
</dbReference>
<dbReference type="Gene3D" id="3.30.70.3290">
    <property type="match status" value="1"/>
</dbReference>
<dbReference type="Proteomes" id="UP000186309">
    <property type="component" value="Chromosome"/>
</dbReference>
<keyword evidence="5" id="KW-0012">Acyltransferase</keyword>
<dbReference type="PANTHER" id="PTHR43074">
    <property type="entry name" value="OMEGA-3 POLYUNSATURATED FATTY ACID SYNTHASE PFAB-RELATED"/>
    <property type="match status" value="1"/>
</dbReference>
<protein>
    <submittedName>
        <fullName evidence="5">Phthioceranic/hydroxyphthioceranic acid synthase</fullName>
        <ecNumber evidence="5">2.3.1.-</ecNumber>
    </submittedName>
</protein>
<dbReference type="InterPro" id="IPR014031">
    <property type="entry name" value="Ketoacyl_synth_C"/>
</dbReference>
<reference evidence="6" key="1">
    <citation type="submission" date="2016-12" db="EMBL/GenBank/DDBJ databases">
        <title>Comparative genomics of four Isosphaeraceae planctomycetes: a common pool of plasmids and glycoside hydrolase genes.</title>
        <authorList>
            <person name="Ivanova A."/>
        </authorList>
    </citation>
    <scope>NUCLEOTIDE SEQUENCE [LARGE SCALE GENOMIC DNA]</scope>
    <source>
        <strain evidence="6">PX4</strain>
    </source>
</reference>
<evidence type="ECO:0000256" key="2">
    <source>
        <dbReference type="ARBA" id="ARBA00022737"/>
    </source>
</evidence>
<sequence length="1464" mass="158260">MNRRRPYDVAIVGMGCGFPGAVDLFAFWADVLANRDATSDRAKPDVLPIGDVVHSALADAGVDPGRLSSDRVEVVVGSGGGCDHDAIRDHVDQMNWTSASLLRDVGIASMAAIDLASRELIERHADLAVAVGVTVDEGVGAVALKRLRDAKRDGDRVYAIIKGIGFGDDGSGPAARCVRAIRRACRTARAKPETVGLIEARGLPAELRAVRAVFPPPDAGVRVLGAASTAGMDGLIKAALSLHHRLSPPTRSDDRPQSLAISDGFEVLTAPRPWIHGDPDAPRRAGVHASGPHGLCAHAVLEEHAASADQITPGALPNWDCEAFLLAADDRSALADRVRELREQLQRRGRDRINLKDLAHTLNTGREPKDGKVRLGLVAGSFDELMKHLETIEPCLRNDSCQRVRDARGLYFWHDPPGRQGDGTLAFLFPGEGSQYPGMLADLCPHFPELRAVLDTADRIARESGEAVPPSRHLFGAASSSPDALWATDTAVTAVLSSQWGMFQVLSRLGLRPDAVVGHSSGELPALAAAGTLETERSLESALSRLATIFRKLEAEGTIPQARLTAVGVDRAQAEAVCRAHGGSVVVAIDNCPHQVVLAGPPDATERVVAELCAAGAMREDLPFARAYHTPAFSAVLGPLEAFYASLDFHRPKTRVYSCSNAERMPDEPDAIRRLAVAQWTRTVAFRETIETMYRDGLRVFVDVGARGNLCGYVDDVLRGKPVFAVAANLARRSGTKQLNHLVASLFAQGLPLDATYLYARRRPQRLDLASEPTKAVEPLKREYNGRLNPKQPDLAAPRLSFDTEPHGFLNGNGNGHVRYPRADSTLTIDAPAAAVVAPPPMEFAGFAMSNEAGAAVADEAVLGYLSTMNAFLKTQNEVMTAYFQAANGGCQAEAEVAPAFPEPGPWAGAILAGEPGRWISTEFLLDESNDPIAADHTLGGRRVSALDPERKGLAVLPFFVMAEMVAQVGSLVAPVGLVLEGLEDVQAHKWVGYDPDAVLAMHGECEPDDPRRIRVSLRHRKRSASADGTDGRLVFEGVARFAERTLPPIAPKPLFLSDPKPSKFTAERLYDEQWLFHGPAMQPLTELGSVGEEGISGTIALRPLEHLLRPGSPSRLHTDPVALDGFTQLLGCWGLDVFEQGDVIFPLRMGGLTIHGERPEVGDSTVCRIHIREIERHRVQVDAELIRPDGRVWLRVEDWQDWRFYWPSRYRDVFRAPDSVLIGEPLPLEGLSPRVASAVWLAPPIDMARPVWRDVLERIQLGPDESAETLAQGGPDVRRTHRLWGRTAAKEAVRRIWLEQGGPPRFPADLVITHDADGQPRVADLARPDLDDPPAVSIAHAEGVAVALAAHGPDARPGVDVVAIDERSDDFAASAFTPHERTLLAQPAPSDALEWAARLAAAKQAAAKSIGIGPTAEPSRVEARRVDFEAGTVLVHVRDRVDLIVHTNRRKDHAWAWTLGAEA</sequence>
<dbReference type="InterPro" id="IPR052568">
    <property type="entry name" value="PKS-FAS_Synthase"/>
</dbReference>
<dbReference type="InterPro" id="IPR016036">
    <property type="entry name" value="Malonyl_transacylase_ACP-bd"/>
</dbReference>
<organism evidence="5 6">
    <name type="scientific">Paludisphaera borealis</name>
    <dbReference type="NCBI Taxonomy" id="1387353"/>
    <lineage>
        <taxon>Bacteria</taxon>
        <taxon>Pseudomonadati</taxon>
        <taxon>Planctomycetota</taxon>
        <taxon>Planctomycetia</taxon>
        <taxon>Isosphaerales</taxon>
        <taxon>Isosphaeraceae</taxon>
        <taxon>Paludisphaera</taxon>
    </lineage>
</organism>
<evidence type="ECO:0000256" key="3">
    <source>
        <dbReference type="SAM" id="Phobius"/>
    </source>
</evidence>
<dbReference type="InterPro" id="IPR016039">
    <property type="entry name" value="Thiolase-like"/>
</dbReference>
<dbReference type="Pfam" id="PF02801">
    <property type="entry name" value="Ketoacyl-synt_C"/>
    <property type="match status" value="1"/>
</dbReference>
<dbReference type="Pfam" id="PF00698">
    <property type="entry name" value="Acyl_transf_1"/>
    <property type="match status" value="1"/>
</dbReference>
<dbReference type="InterPro" id="IPR001227">
    <property type="entry name" value="Ac_transferase_dom_sf"/>
</dbReference>
<feature type="domain" description="Ketosynthase family 3 (KS3)" evidence="4">
    <location>
        <begin position="6"/>
        <end position="303"/>
    </location>
</feature>
<dbReference type="Gene3D" id="3.30.70.250">
    <property type="entry name" value="Malonyl-CoA ACP transacylase, ACP-binding"/>
    <property type="match status" value="1"/>
</dbReference>
<dbReference type="EMBL" id="CP019082">
    <property type="protein sequence ID" value="APW58970.1"/>
    <property type="molecule type" value="Genomic_DNA"/>
</dbReference>
<dbReference type="InterPro" id="IPR016035">
    <property type="entry name" value="Acyl_Trfase/lysoPLipase"/>
</dbReference>
<keyword evidence="3" id="KW-0472">Membrane</keyword>
<dbReference type="EC" id="2.3.1.-" evidence="5"/>
<evidence type="ECO:0000256" key="1">
    <source>
        <dbReference type="ARBA" id="ARBA00022679"/>
    </source>
</evidence>
<keyword evidence="3" id="KW-1133">Transmembrane helix</keyword>
<keyword evidence="6" id="KW-1185">Reference proteome</keyword>
<dbReference type="RefSeq" id="WP_076343213.1">
    <property type="nucleotide sequence ID" value="NZ_CP019082.1"/>
</dbReference>
<dbReference type="SUPFAM" id="SSF52151">
    <property type="entry name" value="FabD/lysophospholipase-like"/>
    <property type="match status" value="1"/>
</dbReference>
<proteinExistence type="predicted"/>
<keyword evidence="2" id="KW-0677">Repeat</keyword>
<dbReference type="GO" id="GO:0000287">
    <property type="term" value="F:magnesium ion binding"/>
    <property type="evidence" value="ECO:0007669"/>
    <property type="project" value="InterPro"/>
</dbReference>
<dbReference type="Gene3D" id="3.40.47.10">
    <property type="match status" value="2"/>
</dbReference>
<dbReference type="InterPro" id="IPR008278">
    <property type="entry name" value="4-PPantetheinyl_Trfase_dom"/>
</dbReference>
<dbReference type="InterPro" id="IPR014043">
    <property type="entry name" value="Acyl_transferase_dom"/>
</dbReference>
<name>A0A1U7CJ50_9BACT</name>
<dbReference type="STRING" id="1387353.BSF38_00383"/>
<dbReference type="SUPFAM" id="SSF53901">
    <property type="entry name" value="Thiolase-like"/>
    <property type="match status" value="2"/>
</dbReference>
<dbReference type="SUPFAM" id="SSF56214">
    <property type="entry name" value="4'-phosphopantetheinyl transferase"/>
    <property type="match status" value="2"/>
</dbReference>
<dbReference type="SUPFAM" id="SSF55048">
    <property type="entry name" value="Probable ACP-binding domain of malonyl-CoA ACP transacylase"/>
    <property type="match status" value="1"/>
</dbReference>
<keyword evidence="1 5" id="KW-0808">Transferase</keyword>
<dbReference type="GO" id="GO:0016746">
    <property type="term" value="F:acyltransferase activity"/>
    <property type="evidence" value="ECO:0007669"/>
    <property type="project" value="UniProtKB-KW"/>
</dbReference>